<reference evidence="3" key="2">
    <citation type="submission" date="2019-09" db="UniProtKB">
        <authorList>
            <consortium name="WormBaseParasite"/>
        </authorList>
    </citation>
    <scope>IDENTIFICATION</scope>
</reference>
<accession>A0A3P8EER7</accession>
<sequence>MRENSGKYLDIFFVPKTSSNVPGGWEGVPRTSSARGISTRVNYYSVFKKKQLQKELDEFERTLKELDDLITQGVPRGL</sequence>
<dbReference type="AlphaFoldDB" id="A0A183GTG5"/>
<name>A0A183GTG5_HELPZ</name>
<organism evidence="2 3">
    <name type="scientific">Heligmosomoides polygyrus</name>
    <name type="common">Parasitic roundworm</name>
    <dbReference type="NCBI Taxonomy" id="6339"/>
    <lineage>
        <taxon>Eukaryota</taxon>
        <taxon>Metazoa</taxon>
        <taxon>Ecdysozoa</taxon>
        <taxon>Nematoda</taxon>
        <taxon>Chromadorea</taxon>
        <taxon>Rhabditida</taxon>
        <taxon>Rhabditina</taxon>
        <taxon>Rhabditomorpha</taxon>
        <taxon>Strongyloidea</taxon>
        <taxon>Heligmosomidae</taxon>
        <taxon>Heligmosomoides</taxon>
    </lineage>
</organism>
<dbReference type="OrthoDB" id="5783455at2759"/>
<evidence type="ECO:0000313" key="1">
    <source>
        <dbReference type="EMBL" id="VDP55051.1"/>
    </source>
</evidence>
<evidence type="ECO:0000313" key="2">
    <source>
        <dbReference type="Proteomes" id="UP000050761"/>
    </source>
</evidence>
<proteinExistence type="predicted"/>
<dbReference type="WBParaSite" id="HPBE_0002598501-mRNA-1">
    <property type="protein sequence ID" value="HPBE_0002598501-mRNA-1"/>
    <property type="gene ID" value="HPBE_0002598501"/>
</dbReference>
<keyword evidence="2" id="KW-1185">Reference proteome</keyword>
<evidence type="ECO:0000313" key="3">
    <source>
        <dbReference type="WBParaSite" id="HPBE_0002598501-mRNA-1"/>
    </source>
</evidence>
<dbReference type="Proteomes" id="UP000050761">
    <property type="component" value="Unassembled WGS sequence"/>
</dbReference>
<accession>A0A183GTG5</accession>
<protein>
    <submittedName>
        <fullName evidence="3">VASP_tetra domain-containing protein</fullName>
    </submittedName>
</protein>
<gene>
    <name evidence="1" type="ORF">HPBE_LOCUS25984</name>
</gene>
<dbReference type="EMBL" id="UZAH01038974">
    <property type="protein sequence ID" value="VDP55051.1"/>
    <property type="molecule type" value="Genomic_DNA"/>
</dbReference>
<reference evidence="1 2" key="1">
    <citation type="submission" date="2018-11" db="EMBL/GenBank/DDBJ databases">
        <authorList>
            <consortium name="Pathogen Informatics"/>
        </authorList>
    </citation>
    <scope>NUCLEOTIDE SEQUENCE [LARGE SCALE GENOMIC DNA]</scope>
</reference>